<dbReference type="EMBL" id="MOOE01000012">
    <property type="protein sequence ID" value="KAK1519723.1"/>
    <property type="molecule type" value="Genomic_DNA"/>
</dbReference>
<reference evidence="1 2" key="1">
    <citation type="submission" date="2016-10" db="EMBL/GenBank/DDBJ databases">
        <title>The genome sequence of Colletotrichum fioriniae PJ7.</title>
        <authorList>
            <person name="Baroncelli R."/>
        </authorList>
    </citation>
    <scope>NUCLEOTIDE SEQUENCE [LARGE SCALE GENOMIC DNA]</scope>
    <source>
        <strain evidence="1 2">IMI 309622</strain>
    </source>
</reference>
<dbReference type="RefSeq" id="XP_060310259.1">
    <property type="nucleotide sequence ID" value="XM_060459527.1"/>
</dbReference>
<sequence length="59" mass="6846">MERKMSITVDRFVLQNEIRNTSLHPRVEAVHFFPRSFSMEPNTDFQGSQSSCRTGVQTN</sequence>
<dbReference type="Proteomes" id="UP001240678">
    <property type="component" value="Unassembled WGS sequence"/>
</dbReference>
<comment type="caution">
    <text evidence="1">The sequence shown here is derived from an EMBL/GenBank/DDBJ whole genome shotgun (WGS) entry which is preliminary data.</text>
</comment>
<proteinExistence type="predicted"/>
<organism evidence="1 2">
    <name type="scientific">Colletotrichum costaricense</name>
    <dbReference type="NCBI Taxonomy" id="1209916"/>
    <lineage>
        <taxon>Eukaryota</taxon>
        <taxon>Fungi</taxon>
        <taxon>Dikarya</taxon>
        <taxon>Ascomycota</taxon>
        <taxon>Pezizomycotina</taxon>
        <taxon>Sordariomycetes</taxon>
        <taxon>Hypocreomycetidae</taxon>
        <taxon>Glomerellales</taxon>
        <taxon>Glomerellaceae</taxon>
        <taxon>Colletotrichum</taxon>
        <taxon>Colletotrichum acutatum species complex</taxon>
    </lineage>
</organism>
<evidence type="ECO:0000313" key="1">
    <source>
        <dbReference type="EMBL" id="KAK1519723.1"/>
    </source>
</evidence>
<keyword evidence="2" id="KW-1185">Reference proteome</keyword>
<accession>A0AAI9YRE9</accession>
<evidence type="ECO:0000313" key="2">
    <source>
        <dbReference type="Proteomes" id="UP001240678"/>
    </source>
</evidence>
<gene>
    <name evidence="1" type="ORF">CCOS01_11374</name>
</gene>
<dbReference type="AlphaFoldDB" id="A0AAI9YRE9"/>
<name>A0AAI9YRE9_9PEZI</name>
<protein>
    <submittedName>
        <fullName evidence="1">Uncharacterized protein</fullName>
    </submittedName>
</protein>
<dbReference type="GeneID" id="85343074"/>